<organism evidence="7 8">
    <name type="scientific">Beta vulgaris subsp. vulgaris</name>
    <name type="common">Beet</name>
    <dbReference type="NCBI Taxonomy" id="3555"/>
    <lineage>
        <taxon>Eukaryota</taxon>
        <taxon>Viridiplantae</taxon>
        <taxon>Streptophyta</taxon>
        <taxon>Embryophyta</taxon>
        <taxon>Tracheophyta</taxon>
        <taxon>Spermatophyta</taxon>
        <taxon>Magnoliopsida</taxon>
        <taxon>eudicotyledons</taxon>
        <taxon>Gunneridae</taxon>
        <taxon>Pentapetalae</taxon>
        <taxon>Caryophyllales</taxon>
        <taxon>Chenopodiaceae</taxon>
        <taxon>Betoideae</taxon>
        <taxon>Beta</taxon>
    </lineage>
</organism>
<protein>
    <recommendedName>
        <fullName evidence="6">Peptidase S49 domain-containing protein</fullName>
    </recommendedName>
</protein>
<dbReference type="InterPro" id="IPR002142">
    <property type="entry name" value="Peptidase_S49"/>
</dbReference>
<dbReference type="eggNOG" id="ENOG502QQH5">
    <property type="taxonomic scope" value="Eukaryota"/>
</dbReference>
<dbReference type="NCBIfam" id="TIGR00706">
    <property type="entry name" value="SppA_dom"/>
    <property type="match status" value="1"/>
</dbReference>
<evidence type="ECO:0000256" key="5">
    <source>
        <dbReference type="SAM" id="MobiDB-lite"/>
    </source>
</evidence>
<dbReference type="OMA" id="KGQYLYC"/>
<dbReference type="CDD" id="cd07023">
    <property type="entry name" value="S49_Sppa_N_C"/>
    <property type="match status" value="1"/>
</dbReference>
<comment type="similarity">
    <text evidence="1">Belongs to the peptidase S49 family.</text>
</comment>
<evidence type="ECO:0000256" key="3">
    <source>
        <dbReference type="ARBA" id="ARBA00022801"/>
    </source>
</evidence>
<dbReference type="OrthoDB" id="45421at2759"/>
<dbReference type="InterPro" id="IPR004635">
    <property type="entry name" value="Pept_S49_SppA"/>
</dbReference>
<dbReference type="CDD" id="cd07018">
    <property type="entry name" value="S49_SppA_67K_type"/>
    <property type="match status" value="1"/>
</dbReference>
<dbReference type="InterPro" id="IPR029045">
    <property type="entry name" value="ClpP/crotonase-like_dom_sf"/>
</dbReference>
<gene>
    <name evidence="7" type="ORF">BVRB_5g113700</name>
</gene>
<dbReference type="SUPFAM" id="SSF52096">
    <property type="entry name" value="ClpP/crotonase"/>
    <property type="match status" value="2"/>
</dbReference>
<dbReference type="Gene3D" id="3.90.226.10">
    <property type="entry name" value="2-enoyl-CoA Hydratase, Chain A, domain 1"/>
    <property type="match status" value="3"/>
</dbReference>
<keyword evidence="8" id="KW-1185">Reference proteome</keyword>
<feature type="domain" description="Peptidase S49" evidence="6">
    <location>
        <begin position="460"/>
        <end position="611"/>
    </location>
</feature>
<evidence type="ECO:0000256" key="2">
    <source>
        <dbReference type="ARBA" id="ARBA00022670"/>
    </source>
</evidence>
<reference evidence="7 8" key="1">
    <citation type="journal article" date="2014" name="Nature">
        <title>The genome of the recently domesticated crop plant sugar beet (Beta vulgaris).</title>
        <authorList>
            <person name="Dohm J.C."/>
            <person name="Minoche A.E."/>
            <person name="Holtgrawe D."/>
            <person name="Capella-Gutierrez S."/>
            <person name="Zakrzewski F."/>
            <person name="Tafer H."/>
            <person name="Rupp O."/>
            <person name="Sorensen T.R."/>
            <person name="Stracke R."/>
            <person name="Reinhardt R."/>
            <person name="Goesmann A."/>
            <person name="Kraft T."/>
            <person name="Schulz B."/>
            <person name="Stadler P.F."/>
            <person name="Schmidt T."/>
            <person name="Gabaldon T."/>
            <person name="Lehrach H."/>
            <person name="Weisshaar B."/>
            <person name="Himmelbauer H."/>
        </authorList>
    </citation>
    <scope>NUCLEOTIDE SEQUENCE [LARGE SCALE GENOMIC DNA]</scope>
    <source>
        <tissue evidence="7">Taproot</tissue>
    </source>
</reference>
<evidence type="ECO:0000259" key="6">
    <source>
        <dbReference type="Pfam" id="PF01343"/>
    </source>
</evidence>
<dbReference type="GO" id="GO:0008236">
    <property type="term" value="F:serine-type peptidase activity"/>
    <property type="evidence" value="ECO:0007669"/>
    <property type="project" value="UniProtKB-KW"/>
</dbReference>
<dbReference type="InterPro" id="IPR047272">
    <property type="entry name" value="S49_SppA_C"/>
</dbReference>
<keyword evidence="3" id="KW-0378">Hydrolase</keyword>
<evidence type="ECO:0000256" key="1">
    <source>
        <dbReference type="ARBA" id="ARBA00008683"/>
    </source>
</evidence>
<feature type="compositionally biased region" description="Polar residues" evidence="5">
    <location>
        <begin position="74"/>
        <end position="90"/>
    </location>
</feature>
<keyword evidence="4" id="KW-0720">Serine protease</keyword>
<evidence type="ECO:0000313" key="7">
    <source>
        <dbReference type="EMBL" id="KMT10873.1"/>
    </source>
</evidence>
<dbReference type="Pfam" id="PF01343">
    <property type="entry name" value="Peptidase_S49"/>
    <property type="match status" value="2"/>
</dbReference>
<dbReference type="KEGG" id="bvg:104893947"/>
<evidence type="ECO:0000256" key="4">
    <source>
        <dbReference type="ARBA" id="ARBA00022825"/>
    </source>
</evidence>
<dbReference type="PANTHER" id="PTHR33209:SF1">
    <property type="entry name" value="PEPTIDASE S49 DOMAIN-CONTAINING PROTEIN"/>
    <property type="match status" value="1"/>
</dbReference>
<dbReference type="PANTHER" id="PTHR33209">
    <property type="entry name" value="PROTEASE 4"/>
    <property type="match status" value="1"/>
</dbReference>
<proteinExistence type="inferred from homology"/>
<dbReference type="GO" id="GO:0006508">
    <property type="term" value="P:proteolysis"/>
    <property type="evidence" value="ECO:0007669"/>
    <property type="project" value="UniProtKB-KW"/>
</dbReference>
<dbReference type="InterPro" id="IPR047217">
    <property type="entry name" value="S49_SppA_67K_type_N"/>
</dbReference>
<sequence length="692" mass="76582">MSKLLYSVSTPRFHTIHRHSLHLLSTYSLSPLSISSSSSSSISSPLSLSHFLSPPSISFSLISRRDYSVHAFDSDSNSRSTSQLDSQAKLQEQEDTGNGGAPKPEEFPSGEFQFKEFGAWKNFVVKCRMLVAFPWQRVKKGTVLTMKLRGQVSDQFKSRFSQGLSLPQICDNFIKAAYDPRISGVYLHIEPLNCGWGKVEEIRRHILDFRKSGKFVVGYLPACGEKEYYLACACEEVYAPPSAYFRLYGLTVQASFLGGIFEKVGIEPQVERIGKFKSAGDQLTRKSISEENRDMLTTLLDNIYGNWLDTVSVAKGKSKDEVEKFINEGVYQIQRLKDEGWITNINYDDEVISMLKERLGIQKEKKLPMVDYRRYSRVNRWTLGLSGGKERIAVIRASGSISRVRGPLSSPSSGIVAEQLIEKIRSVRESKRYKAAIIRIDSPGGDALASDLMWREIRLLAAEKPVIASMADVAASGGYYMAMGTGTIIAENLTLTGSIGVVTGKFNLGKLYEKIGFNKEIISRGKFAELTAAEQRSFRPEEAELFAKSAQYAYAQFRDKAAYSRSMPVDKMEESAQGRVWTGGDASSRGLIDAIGGMGRAVAIAKQKANIPQEQPVTLVEVSRSSPSLPEILSGIGSTLVGVDRTLKVLLQELTSVEGVQARMDGIIFEKLDESSIGNPIINILKDYLGSL</sequence>
<feature type="domain" description="Peptidase S49" evidence="6">
    <location>
        <begin position="209"/>
        <end position="360"/>
    </location>
</feature>
<feature type="region of interest" description="Disordered" evidence="5">
    <location>
        <begin position="72"/>
        <end position="105"/>
    </location>
</feature>
<dbReference type="Gene3D" id="6.20.330.10">
    <property type="match status" value="1"/>
</dbReference>
<dbReference type="Gramene" id="KMT10873">
    <property type="protein sequence ID" value="KMT10873"/>
    <property type="gene ID" value="BVRB_5g113700"/>
</dbReference>
<dbReference type="Proteomes" id="UP000035740">
    <property type="component" value="Chromosome 5"/>
</dbReference>
<keyword evidence="2" id="KW-0645">Protease</keyword>
<accession>A0A0J8CFT3</accession>
<dbReference type="EMBL" id="KQ090104">
    <property type="protein sequence ID" value="KMT10873.1"/>
    <property type="molecule type" value="Genomic_DNA"/>
</dbReference>
<name>A0A0J8CFT3_BETVV</name>
<dbReference type="AlphaFoldDB" id="A0A0J8CFT3"/>
<evidence type="ECO:0000313" key="8">
    <source>
        <dbReference type="Proteomes" id="UP000035740"/>
    </source>
</evidence>